<dbReference type="Proteomes" id="UP000015530">
    <property type="component" value="Unassembled WGS sequence"/>
</dbReference>
<sequence>MDTAIIKNAQNFTKILPLTSSICLFFFELISRSLASEK</sequence>
<proteinExistence type="predicted"/>
<gene>
    <name evidence="1" type="ORF">CGLO_11893</name>
</gene>
<organism evidence="1 2">
    <name type="scientific">Colletotrichum gloeosporioides (strain Cg-14)</name>
    <name type="common">Anthracnose fungus</name>
    <name type="synonym">Glomerella cingulata</name>
    <dbReference type="NCBI Taxonomy" id="1237896"/>
    <lineage>
        <taxon>Eukaryota</taxon>
        <taxon>Fungi</taxon>
        <taxon>Dikarya</taxon>
        <taxon>Ascomycota</taxon>
        <taxon>Pezizomycotina</taxon>
        <taxon>Sordariomycetes</taxon>
        <taxon>Hypocreomycetidae</taxon>
        <taxon>Glomerellales</taxon>
        <taxon>Glomerellaceae</taxon>
        <taxon>Colletotrichum</taxon>
        <taxon>Colletotrichum gloeosporioides species complex</taxon>
    </lineage>
</organism>
<protein>
    <submittedName>
        <fullName evidence="1">Uncharacterized protein</fullName>
    </submittedName>
</protein>
<dbReference type="AlphaFoldDB" id="T0K793"/>
<reference evidence="2" key="1">
    <citation type="journal article" date="2013" name="Mol. Plant Microbe Interact.">
        <title>Global aspects of pacC regulation of pathogenicity genes in Colletotrichum gloeosporioides as revealed by transcriptome analysis.</title>
        <authorList>
            <person name="Alkan N."/>
            <person name="Meng X."/>
            <person name="Friedlander G."/>
            <person name="Reuveni E."/>
            <person name="Sukno S."/>
            <person name="Sherman A."/>
            <person name="Thon M."/>
            <person name="Fluhr R."/>
            <person name="Prusky D."/>
        </authorList>
    </citation>
    <scope>NUCLEOTIDE SEQUENCE [LARGE SCALE GENOMIC DNA]</scope>
    <source>
        <strain evidence="2">Cg-14</strain>
    </source>
</reference>
<dbReference type="EMBL" id="AMYD01002515">
    <property type="protein sequence ID" value="EQB48838.1"/>
    <property type="molecule type" value="Genomic_DNA"/>
</dbReference>
<evidence type="ECO:0000313" key="1">
    <source>
        <dbReference type="EMBL" id="EQB48838.1"/>
    </source>
</evidence>
<dbReference type="HOGENOM" id="CLU_3335521_0_0_1"/>
<accession>T0K793</accession>
<name>T0K793_COLGC</name>
<evidence type="ECO:0000313" key="2">
    <source>
        <dbReference type="Proteomes" id="UP000015530"/>
    </source>
</evidence>
<comment type="caution">
    <text evidence="1">The sequence shown here is derived from an EMBL/GenBank/DDBJ whole genome shotgun (WGS) entry which is preliminary data.</text>
</comment>